<proteinExistence type="predicted"/>
<sequence length="77" mass="8243">MSMDIHSHDGRSGELATMEKCRSLALYSVYLLALANMLQIVAGDPLHQCSPITLSPTIHCIACGSAQLNSAPHLHTV</sequence>
<dbReference type="EMBL" id="LVLJ01001740">
    <property type="protein sequence ID" value="OAE28380.1"/>
    <property type="molecule type" value="Genomic_DNA"/>
</dbReference>
<dbReference type="Proteomes" id="UP000077202">
    <property type="component" value="Unassembled WGS sequence"/>
</dbReference>
<name>A0A176W5R7_MARPO</name>
<evidence type="ECO:0000313" key="2">
    <source>
        <dbReference type="Proteomes" id="UP000077202"/>
    </source>
</evidence>
<organism evidence="1 2">
    <name type="scientific">Marchantia polymorpha subsp. ruderalis</name>
    <dbReference type="NCBI Taxonomy" id="1480154"/>
    <lineage>
        <taxon>Eukaryota</taxon>
        <taxon>Viridiplantae</taxon>
        <taxon>Streptophyta</taxon>
        <taxon>Embryophyta</taxon>
        <taxon>Marchantiophyta</taxon>
        <taxon>Marchantiopsida</taxon>
        <taxon>Marchantiidae</taxon>
        <taxon>Marchantiales</taxon>
        <taxon>Marchantiaceae</taxon>
        <taxon>Marchantia</taxon>
    </lineage>
</organism>
<evidence type="ECO:0000313" key="1">
    <source>
        <dbReference type="EMBL" id="OAE28380.1"/>
    </source>
</evidence>
<protein>
    <submittedName>
        <fullName evidence="1">Uncharacterized protein</fullName>
    </submittedName>
</protein>
<reference evidence="1" key="1">
    <citation type="submission" date="2016-03" db="EMBL/GenBank/DDBJ databases">
        <title>Mechanisms controlling the formation of the plant cell surface in tip-growing cells are functionally conserved among land plants.</title>
        <authorList>
            <person name="Honkanen S."/>
            <person name="Jones V.A."/>
            <person name="Morieri G."/>
            <person name="Champion C."/>
            <person name="Hetherington A.J."/>
            <person name="Kelly S."/>
            <person name="Saint-Marcoux D."/>
            <person name="Proust H."/>
            <person name="Prescott H."/>
            <person name="Dolan L."/>
        </authorList>
    </citation>
    <scope>NUCLEOTIDE SEQUENCE [LARGE SCALE GENOMIC DNA]</scope>
    <source>
        <tissue evidence="1">Whole gametophyte</tissue>
    </source>
</reference>
<comment type="caution">
    <text evidence="1">The sequence shown here is derived from an EMBL/GenBank/DDBJ whole genome shotgun (WGS) entry which is preliminary data.</text>
</comment>
<gene>
    <name evidence="1" type="ORF">AXG93_4027s1010</name>
</gene>
<keyword evidence="2" id="KW-1185">Reference proteome</keyword>
<accession>A0A176W5R7</accession>
<dbReference type="AlphaFoldDB" id="A0A176W5R7"/>